<dbReference type="AlphaFoldDB" id="A0A1R3GFF8"/>
<dbReference type="Proteomes" id="UP000187203">
    <property type="component" value="Unassembled WGS sequence"/>
</dbReference>
<name>A0A1R3GFF8_9ROSI</name>
<gene>
    <name evidence="1" type="ORF">COLO4_35561</name>
</gene>
<organism evidence="1 2">
    <name type="scientific">Corchorus olitorius</name>
    <dbReference type="NCBI Taxonomy" id="93759"/>
    <lineage>
        <taxon>Eukaryota</taxon>
        <taxon>Viridiplantae</taxon>
        <taxon>Streptophyta</taxon>
        <taxon>Embryophyta</taxon>
        <taxon>Tracheophyta</taxon>
        <taxon>Spermatophyta</taxon>
        <taxon>Magnoliopsida</taxon>
        <taxon>eudicotyledons</taxon>
        <taxon>Gunneridae</taxon>
        <taxon>Pentapetalae</taxon>
        <taxon>rosids</taxon>
        <taxon>malvids</taxon>
        <taxon>Malvales</taxon>
        <taxon>Malvaceae</taxon>
        <taxon>Grewioideae</taxon>
        <taxon>Apeibeae</taxon>
        <taxon>Corchorus</taxon>
    </lineage>
</organism>
<comment type="caution">
    <text evidence="1">The sequence shown here is derived from an EMBL/GenBank/DDBJ whole genome shotgun (WGS) entry which is preliminary data.</text>
</comment>
<evidence type="ECO:0000313" key="1">
    <source>
        <dbReference type="EMBL" id="OMO56760.1"/>
    </source>
</evidence>
<proteinExistence type="predicted"/>
<sequence>MVPTEEYLDLLKVPVGVLGKVYWRNFQTQVQKKMTAITGIKSQTWGEQLRELKRLNPNSTGFKADFLLRWADASPEYREWHGDRIKDIFLPPPKDLQYSIGEDARDELTHLRYENERLRNGAEMREIMARHEAEEAWLQKEIDDASNFVFKMSGEWGKMKNEKDECQKKHDEVVENAAIDLLLPKPSSPELNNPPHRSCLILGPTPRQPSSFTRNVEEAFGSSCFAV</sequence>
<reference evidence="2" key="1">
    <citation type="submission" date="2013-09" db="EMBL/GenBank/DDBJ databases">
        <title>Corchorus olitorius genome sequencing.</title>
        <authorList>
            <person name="Alam M."/>
            <person name="Haque M.S."/>
            <person name="Islam M.S."/>
            <person name="Emdad E.M."/>
            <person name="Islam M.M."/>
            <person name="Ahmed B."/>
            <person name="Halim A."/>
            <person name="Hossen Q.M.M."/>
            <person name="Hossain M.Z."/>
            <person name="Ahmed R."/>
            <person name="Khan M.M."/>
            <person name="Islam R."/>
            <person name="Rashid M.M."/>
            <person name="Khan S.A."/>
            <person name="Rahman M.S."/>
            <person name="Alam M."/>
            <person name="Yahiya A.S."/>
            <person name="Khan M.S."/>
            <person name="Azam M.S."/>
            <person name="Haque T."/>
            <person name="Lashkar M.Z.H."/>
            <person name="Akhand A.I."/>
            <person name="Morshed G."/>
            <person name="Roy S."/>
            <person name="Uddin K.S."/>
            <person name="Rabeya T."/>
            <person name="Hossain A.S."/>
            <person name="Chowdhury A."/>
            <person name="Snigdha A.R."/>
            <person name="Mortoza M.S."/>
            <person name="Matin S.A."/>
            <person name="Hoque S.M.E."/>
            <person name="Islam M.K."/>
            <person name="Roy D.K."/>
            <person name="Haider R."/>
            <person name="Moosa M.M."/>
            <person name="Elias S.M."/>
            <person name="Hasan A.M."/>
            <person name="Jahan S."/>
            <person name="Shafiuddin M."/>
            <person name="Mahmood N."/>
            <person name="Shommy N.S."/>
        </authorList>
    </citation>
    <scope>NUCLEOTIDE SEQUENCE [LARGE SCALE GENOMIC DNA]</scope>
    <source>
        <strain evidence="2">cv. O-4</strain>
    </source>
</reference>
<dbReference type="EMBL" id="AWUE01022692">
    <property type="protein sequence ID" value="OMO56760.1"/>
    <property type="molecule type" value="Genomic_DNA"/>
</dbReference>
<evidence type="ECO:0000313" key="2">
    <source>
        <dbReference type="Proteomes" id="UP000187203"/>
    </source>
</evidence>
<protein>
    <submittedName>
        <fullName evidence="1">Uncharacterized protein</fullName>
    </submittedName>
</protein>
<accession>A0A1R3GFF8</accession>
<keyword evidence="2" id="KW-1185">Reference proteome</keyword>